<evidence type="ECO:0000256" key="1">
    <source>
        <dbReference type="SAM" id="Phobius"/>
    </source>
</evidence>
<accession>A0A0M9AQA0</accession>
<dbReference type="EMBL" id="LIUF01000001">
    <property type="protein sequence ID" value="KOX95261.1"/>
    <property type="molecule type" value="Genomic_DNA"/>
</dbReference>
<keyword evidence="1" id="KW-0812">Transmembrane</keyword>
<feature type="transmembrane region" description="Helical" evidence="1">
    <location>
        <begin position="111"/>
        <end position="130"/>
    </location>
</feature>
<organism evidence="2 3">
    <name type="scientific">Haloarcula rubripromontorii</name>
    <dbReference type="NCBI Taxonomy" id="1705562"/>
    <lineage>
        <taxon>Archaea</taxon>
        <taxon>Methanobacteriati</taxon>
        <taxon>Methanobacteriota</taxon>
        <taxon>Stenosarchaea group</taxon>
        <taxon>Halobacteria</taxon>
        <taxon>Halobacteriales</taxon>
        <taxon>Haloarculaceae</taxon>
        <taxon>Haloarcula</taxon>
    </lineage>
</organism>
<dbReference type="Proteomes" id="UP000037729">
    <property type="component" value="Unassembled WGS sequence"/>
</dbReference>
<dbReference type="PATRIC" id="fig|1705562.3.peg.1141"/>
<proteinExistence type="predicted"/>
<gene>
    <name evidence="2" type="ORF">AMS69_01010</name>
</gene>
<dbReference type="AlphaFoldDB" id="A0A0M9AQA0"/>
<keyword evidence="1" id="KW-1133">Transmembrane helix</keyword>
<reference evidence="2 3" key="1">
    <citation type="submission" date="2015-08" db="EMBL/GenBank/DDBJ databases">
        <title>Genomes of Isolates from Cabo Rojo, PR.</title>
        <authorList>
            <person name="Sanchez-Nieves R.L."/>
            <person name="Montalvo-Rodriguez R."/>
        </authorList>
    </citation>
    <scope>NUCLEOTIDE SEQUENCE [LARGE SCALE GENOMIC DNA]</scope>
    <source>
        <strain evidence="2 3">SL3</strain>
    </source>
</reference>
<evidence type="ECO:0000313" key="3">
    <source>
        <dbReference type="Proteomes" id="UP000037729"/>
    </source>
</evidence>
<feature type="transmembrane region" description="Helical" evidence="1">
    <location>
        <begin position="81"/>
        <end position="105"/>
    </location>
</feature>
<keyword evidence="3" id="KW-1185">Reference proteome</keyword>
<name>A0A0M9AQA0_9EURY</name>
<protein>
    <submittedName>
        <fullName evidence="2">Uncharacterized protein</fullName>
    </submittedName>
</protein>
<comment type="caution">
    <text evidence="2">The sequence shown here is derived from an EMBL/GenBank/DDBJ whole genome shotgun (WGS) entry which is preliminary data.</text>
</comment>
<feature type="transmembrane region" description="Helical" evidence="1">
    <location>
        <begin position="151"/>
        <end position="173"/>
    </location>
</feature>
<sequence length="174" mass="18537">MTGWHNPHGHREQERHVLEYPITQWAAVCVVAGAVVGLLLNIPMVTQDRGYLPAYVAGAGLTRADPAAVSRPLAVAVHHGTALIAALLYGAVVAGLSFVLPAALSLNGVPLIPHLVGVSGVSAFIYYFFARIAMPRFGGSVRNDADEIIRQWALTAFIFGTALALFIPVLVAWM</sequence>
<feature type="transmembrane region" description="Helical" evidence="1">
    <location>
        <begin position="22"/>
        <end position="42"/>
    </location>
</feature>
<keyword evidence="1" id="KW-0472">Membrane</keyword>
<evidence type="ECO:0000313" key="2">
    <source>
        <dbReference type="EMBL" id="KOX95261.1"/>
    </source>
</evidence>